<dbReference type="SMART" id="SM00702">
    <property type="entry name" value="P4Hc"/>
    <property type="match status" value="1"/>
</dbReference>
<evidence type="ECO:0000256" key="5">
    <source>
        <dbReference type="ARBA" id="ARBA00023004"/>
    </source>
</evidence>
<keyword evidence="2" id="KW-0479">Metal-binding</keyword>
<evidence type="ECO:0000256" key="3">
    <source>
        <dbReference type="ARBA" id="ARBA00022964"/>
    </source>
</evidence>
<name>A0A3B0WL62_9ZZZZ</name>
<dbReference type="Pfam" id="PF13640">
    <property type="entry name" value="2OG-FeII_Oxy_3"/>
    <property type="match status" value="1"/>
</dbReference>
<organism evidence="7">
    <name type="scientific">hydrothermal vent metagenome</name>
    <dbReference type="NCBI Taxonomy" id="652676"/>
    <lineage>
        <taxon>unclassified sequences</taxon>
        <taxon>metagenomes</taxon>
        <taxon>ecological metagenomes</taxon>
    </lineage>
</organism>
<sequence>MWLNIMNDKNNAINTLDDFIMVVDGMIPQDCIDDLLKEYKTSSAWMDYAPGKSGGDSPATSILLTHPTVVKDSPVRQELMNRLGKYIFEGFDQYHKKYSKRDEGRNILDISELVGLRLLKYKKGQSIFKHVDKYTNPDTNVSIWPVVTFTLSINSNFSGGELELLDGRCVYEAKAGQCVFFPANFLFPHEVKTVTRGIRYAIVGWFV</sequence>
<dbReference type="EMBL" id="UOFE01000024">
    <property type="protein sequence ID" value="VAW52072.1"/>
    <property type="molecule type" value="Genomic_DNA"/>
</dbReference>
<protein>
    <recommendedName>
        <fullName evidence="6">Fe2OG dioxygenase domain-containing protein</fullName>
    </recommendedName>
</protein>
<dbReference type="AlphaFoldDB" id="A0A3B0WL62"/>
<dbReference type="PROSITE" id="PS51471">
    <property type="entry name" value="FE2OG_OXY"/>
    <property type="match status" value="1"/>
</dbReference>
<evidence type="ECO:0000256" key="4">
    <source>
        <dbReference type="ARBA" id="ARBA00023002"/>
    </source>
</evidence>
<dbReference type="InterPro" id="IPR005123">
    <property type="entry name" value="Oxoglu/Fe-dep_dioxygenase_dom"/>
</dbReference>
<evidence type="ECO:0000256" key="1">
    <source>
        <dbReference type="ARBA" id="ARBA00001961"/>
    </source>
</evidence>
<evidence type="ECO:0000256" key="2">
    <source>
        <dbReference type="ARBA" id="ARBA00022723"/>
    </source>
</evidence>
<evidence type="ECO:0000259" key="6">
    <source>
        <dbReference type="PROSITE" id="PS51471"/>
    </source>
</evidence>
<dbReference type="GO" id="GO:0016705">
    <property type="term" value="F:oxidoreductase activity, acting on paired donors, with incorporation or reduction of molecular oxygen"/>
    <property type="evidence" value="ECO:0007669"/>
    <property type="project" value="InterPro"/>
</dbReference>
<keyword evidence="3" id="KW-0223">Dioxygenase</keyword>
<keyword evidence="5" id="KW-0408">Iron</keyword>
<keyword evidence="4" id="KW-0560">Oxidoreductase</keyword>
<dbReference type="Gene3D" id="2.60.120.620">
    <property type="entry name" value="q2cbj1_9rhob like domain"/>
    <property type="match status" value="1"/>
</dbReference>
<comment type="cofactor">
    <cofactor evidence="1">
        <name>L-ascorbate</name>
        <dbReference type="ChEBI" id="CHEBI:38290"/>
    </cofactor>
</comment>
<feature type="domain" description="Fe2OG dioxygenase" evidence="6">
    <location>
        <begin position="112"/>
        <end position="207"/>
    </location>
</feature>
<gene>
    <name evidence="7" type="ORF">MNBD_GAMMA05-611</name>
</gene>
<reference evidence="7" key="1">
    <citation type="submission" date="2018-06" db="EMBL/GenBank/DDBJ databases">
        <authorList>
            <person name="Zhirakovskaya E."/>
        </authorList>
    </citation>
    <scope>NUCLEOTIDE SEQUENCE</scope>
</reference>
<dbReference type="GO" id="GO:0005506">
    <property type="term" value="F:iron ion binding"/>
    <property type="evidence" value="ECO:0007669"/>
    <property type="project" value="InterPro"/>
</dbReference>
<proteinExistence type="predicted"/>
<dbReference type="InterPro" id="IPR044862">
    <property type="entry name" value="Pro_4_hyd_alph_FE2OG_OXY"/>
</dbReference>
<accession>A0A3B0WL62</accession>
<dbReference type="InterPro" id="IPR006620">
    <property type="entry name" value="Pro_4_hyd_alph"/>
</dbReference>
<dbReference type="GO" id="GO:0051213">
    <property type="term" value="F:dioxygenase activity"/>
    <property type="evidence" value="ECO:0007669"/>
    <property type="project" value="UniProtKB-KW"/>
</dbReference>
<evidence type="ECO:0000313" key="7">
    <source>
        <dbReference type="EMBL" id="VAW52072.1"/>
    </source>
</evidence>
<dbReference type="GO" id="GO:0031418">
    <property type="term" value="F:L-ascorbic acid binding"/>
    <property type="evidence" value="ECO:0007669"/>
    <property type="project" value="InterPro"/>
</dbReference>